<dbReference type="OrthoDB" id="412874at2759"/>
<name>A0A1C7MA41_GRIFR</name>
<dbReference type="Gene3D" id="3.40.390.10">
    <property type="entry name" value="Collagenase (Catalytic Domain)"/>
    <property type="match status" value="1"/>
</dbReference>
<dbReference type="PANTHER" id="PTHR37016">
    <property type="match status" value="1"/>
</dbReference>
<keyword evidence="6" id="KW-0862">Zinc</keyword>
<dbReference type="SUPFAM" id="SSF55486">
    <property type="entry name" value="Metalloproteases ('zincins'), catalytic domain"/>
    <property type="match status" value="1"/>
</dbReference>
<evidence type="ECO:0000256" key="1">
    <source>
        <dbReference type="ARBA" id="ARBA00001947"/>
    </source>
</evidence>
<feature type="signal peptide" evidence="8">
    <location>
        <begin position="1"/>
        <end position="19"/>
    </location>
</feature>
<comment type="cofactor">
    <cofactor evidence="1">
        <name>Zn(2+)</name>
        <dbReference type="ChEBI" id="CHEBI:29105"/>
    </cofactor>
</comment>
<dbReference type="OMA" id="RYNTWFG"/>
<dbReference type="STRING" id="5627.A0A1C7MA41"/>
<evidence type="ECO:0000256" key="4">
    <source>
        <dbReference type="ARBA" id="ARBA00022723"/>
    </source>
</evidence>
<evidence type="ECO:0000256" key="8">
    <source>
        <dbReference type="SAM" id="SignalP"/>
    </source>
</evidence>
<feature type="domain" description="Lysine-specific metallo-endopeptidase" evidence="9">
    <location>
        <begin position="214"/>
        <end position="350"/>
    </location>
</feature>
<dbReference type="Proteomes" id="UP000092993">
    <property type="component" value="Unassembled WGS sequence"/>
</dbReference>
<feature type="chain" id="PRO_5008889022" evidence="8">
    <location>
        <begin position="20"/>
        <end position="353"/>
    </location>
</feature>
<keyword evidence="4" id="KW-0479">Metal-binding</keyword>
<evidence type="ECO:0000259" key="9">
    <source>
        <dbReference type="SMART" id="SM01351"/>
    </source>
</evidence>
<keyword evidence="11" id="KW-1185">Reference proteome</keyword>
<sequence length="353" mass="37755">MFAHSTLLSLVASAVAVAAAPSLLLQVSGPTTVQDVHNFTVVTTVTNTGDETLKLLNDPQSLLTKSPTNIFDITNSYGGSPEFIGIKAAYSPSLVIERGSPESFTVLAPGASVQIEHDLSKAYNFTLSGSGQYSVTVKEYSLQYVDPNAEEPVQLQLEAEKTVHTTSLSGVLVRPPQINVGLSPNAFSGCSAVQQSAINNVSPTAQRYIANALDDLQRDTGGTSAQYRLWFGAPDVGRRNTVLSHFTNMNTNNFATYTWICDVSAICDVNTIAFVYPDQFGMVHLCNLFFLLPIAGRDSQPATIVHEASHFTRNGGTLDVAYGVIPCQQLATNSPAQAIVNAANHQYYAADSA</sequence>
<dbReference type="GO" id="GO:0006508">
    <property type="term" value="P:proteolysis"/>
    <property type="evidence" value="ECO:0007669"/>
    <property type="project" value="UniProtKB-KW"/>
</dbReference>
<reference evidence="10 11" key="1">
    <citation type="submission" date="2016-03" db="EMBL/GenBank/DDBJ databases">
        <title>Whole genome sequencing of Grifola frondosa 9006-11.</title>
        <authorList>
            <person name="Min B."/>
            <person name="Park H."/>
            <person name="Kim J.-G."/>
            <person name="Cho H."/>
            <person name="Oh Y.-L."/>
            <person name="Kong W.-S."/>
            <person name="Choi I.-G."/>
        </authorList>
    </citation>
    <scope>NUCLEOTIDE SEQUENCE [LARGE SCALE GENOMIC DNA]</scope>
    <source>
        <strain evidence="10 11">9006-11</strain>
    </source>
</reference>
<keyword evidence="5" id="KW-0378">Hydrolase</keyword>
<dbReference type="GO" id="GO:0046872">
    <property type="term" value="F:metal ion binding"/>
    <property type="evidence" value="ECO:0007669"/>
    <property type="project" value="UniProtKB-KW"/>
</dbReference>
<evidence type="ECO:0000313" key="11">
    <source>
        <dbReference type="Proteomes" id="UP000092993"/>
    </source>
</evidence>
<proteinExistence type="inferred from homology"/>
<evidence type="ECO:0000256" key="5">
    <source>
        <dbReference type="ARBA" id="ARBA00022801"/>
    </source>
</evidence>
<comment type="caution">
    <text evidence="10">The sequence shown here is derived from an EMBL/GenBank/DDBJ whole genome shotgun (WGS) entry which is preliminary data.</text>
</comment>
<dbReference type="SMART" id="SM01351">
    <property type="entry name" value="Aspzincin_M35"/>
    <property type="match status" value="1"/>
</dbReference>
<evidence type="ECO:0000313" key="10">
    <source>
        <dbReference type="EMBL" id="OBZ73457.1"/>
    </source>
</evidence>
<dbReference type="Gene3D" id="2.60.40.2970">
    <property type="match status" value="1"/>
</dbReference>
<evidence type="ECO:0000256" key="2">
    <source>
        <dbReference type="ARBA" id="ARBA00010279"/>
    </source>
</evidence>
<keyword evidence="8" id="KW-0732">Signal</keyword>
<evidence type="ECO:0000256" key="3">
    <source>
        <dbReference type="ARBA" id="ARBA00022670"/>
    </source>
</evidence>
<dbReference type="AlphaFoldDB" id="A0A1C7MA41"/>
<dbReference type="Pfam" id="PF14521">
    <property type="entry name" value="Aspzincin_M35"/>
    <property type="match status" value="1"/>
</dbReference>
<dbReference type="EMBL" id="LUGG01000007">
    <property type="protein sequence ID" value="OBZ73457.1"/>
    <property type="molecule type" value="Genomic_DNA"/>
</dbReference>
<dbReference type="PANTHER" id="PTHR37016:SF3">
    <property type="entry name" value="NEUTRAL PROTEASE 2-RELATED"/>
    <property type="match status" value="1"/>
</dbReference>
<dbReference type="GO" id="GO:0004222">
    <property type="term" value="F:metalloendopeptidase activity"/>
    <property type="evidence" value="ECO:0007669"/>
    <property type="project" value="InterPro"/>
</dbReference>
<evidence type="ECO:0000256" key="7">
    <source>
        <dbReference type="ARBA" id="ARBA00023049"/>
    </source>
</evidence>
<dbReference type="InterPro" id="IPR050414">
    <property type="entry name" value="Fungal_M35_metalloproteases"/>
</dbReference>
<keyword evidence="7" id="KW-0482">Metalloprotease</keyword>
<comment type="similarity">
    <text evidence="2">Belongs to the peptidase M35 family.</text>
</comment>
<evidence type="ECO:0000256" key="6">
    <source>
        <dbReference type="ARBA" id="ARBA00022833"/>
    </source>
</evidence>
<organism evidence="10 11">
    <name type="scientific">Grifola frondosa</name>
    <name type="common">Maitake</name>
    <name type="synonym">Polyporus frondosus</name>
    <dbReference type="NCBI Taxonomy" id="5627"/>
    <lineage>
        <taxon>Eukaryota</taxon>
        <taxon>Fungi</taxon>
        <taxon>Dikarya</taxon>
        <taxon>Basidiomycota</taxon>
        <taxon>Agaricomycotina</taxon>
        <taxon>Agaricomycetes</taxon>
        <taxon>Polyporales</taxon>
        <taxon>Grifolaceae</taxon>
        <taxon>Grifola</taxon>
    </lineage>
</organism>
<protein>
    <submittedName>
        <fullName evidence="10">Peptidyl-Lys metalloendopeptidase</fullName>
    </submittedName>
</protein>
<dbReference type="InterPro" id="IPR029463">
    <property type="entry name" value="Lys_MEP"/>
</dbReference>
<gene>
    <name evidence="10" type="primary">MEP_3</name>
    <name evidence="10" type="ORF">A0H81_06922</name>
</gene>
<dbReference type="InterPro" id="IPR024079">
    <property type="entry name" value="MetalloPept_cat_dom_sf"/>
</dbReference>
<keyword evidence="3" id="KW-0645">Protease</keyword>
<accession>A0A1C7MA41</accession>